<keyword evidence="1" id="KW-1133">Transmembrane helix</keyword>
<accession>A0A9D4UBH5</accession>
<feature type="transmembrane region" description="Helical" evidence="1">
    <location>
        <begin position="64"/>
        <end position="86"/>
    </location>
</feature>
<organism evidence="2 3">
    <name type="scientific">Adiantum capillus-veneris</name>
    <name type="common">Maidenhair fern</name>
    <dbReference type="NCBI Taxonomy" id="13818"/>
    <lineage>
        <taxon>Eukaryota</taxon>
        <taxon>Viridiplantae</taxon>
        <taxon>Streptophyta</taxon>
        <taxon>Embryophyta</taxon>
        <taxon>Tracheophyta</taxon>
        <taxon>Polypodiopsida</taxon>
        <taxon>Polypodiidae</taxon>
        <taxon>Polypodiales</taxon>
        <taxon>Pteridineae</taxon>
        <taxon>Pteridaceae</taxon>
        <taxon>Vittarioideae</taxon>
        <taxon>Adiantum</taxon>
    </lineage>
</organism>
<sequence length="172" mass="18354">TMPMQLSPFKEYTIMTFFIKKSPLLMPLLNPLSLSFTVAAFTAARSSYGLSMLLCNLPPCDSLFGSPFIAIAALGATLSAPCNSGLRLVGHQPSSLQLAAPPPPALDVSIRDAAVSKGSPHRFCVPTPKSLQHPWLSVAGPLSLAALVLLLLAALFYQPSKTLLWPPHHLLL</sequence>
<feature type="transmembrane region" description="Helical" evidence="1">
    <location>
        <begin position="135"/>
        <end position="157"/>
    </location>
</feature>
<reference evidence="2" key="1">
    <citation type="submission" date="2021-01" db="EMBL/GenBank/DDBJ databases">
        <title>Adiantum capillus-veneris genome.</title>
        <authorList>
            <person name="Fang Y."/>
            <person name="Liao Q."/>
        </authorList>
    </citation>
    <scope>NUCLEOTIDE SEQUENCE</scope>
    <source>
        <strain evidence="2">H3</strain>
        <tissue evidence="2">Leaf</tissue>
    </source>
</reference>
<keyword evidence="3" id="KW-1185">Reference proteome</keyword>
<gene>
    <name evidence="2" type="ORF">GOP47_0021227</name>
</gene>
<proteinExistence type="predicted"/>
<feature type="non-terminal residue" evidence="2">
    <location>
        <position position="1"/>
    </location>
</feature>
<feature type="transmembrane region" description="Helical" evidence="1">
    <location>
        <begin position="24"/>
        <end position="44"/>
    </location>
</feature>
<evidence type="ECO:0000313" key="3">
    <source>
        <dbReference type="Proteomes" id="UP000886520"/>
    </source>
</evidence>
<dbReference type="Proteomes" id="UP000886520">
    <property type="component" value="Chromosome 20"/>
</dbReference>
<comment type="caution">
    <text evidence="2">The sequence shown here is derived from an EMBL/GenBank/DDBJ whole genome shotgun (WGS) entry which is preliminary data.</text>
</comment>
<protein>
    <submittedName>
        <fullName evidence="2">Uncharacterized protein</fullName>
    </submittedName>
</protein>
<dbReference type="EMBL" id="JABFUD020000020">
    <property type="protein sequence ID" value="KAI5064557.1"/>
    <property type="molecule type" value="Genomic_DNA"/>
</dbReference>
<keyword evidence="1" id="KW-0472">Membrane</keyword>
<dbReference type="AlphaFoldDB" id="A0A9D4UBH5"/>
<name>A0A9D4UBH5_ADICA</name>
<evidence type="ECO:0000313" key="2">
    <source>
        <dbReference type="EMBL" id="KAI5064557.1"/>
    </source>
</evidence>
<evidence type="ECO:0000256" key="1">
    <source>
        <dbReference type="SAM" id="Phobius"/>
    </source>
</evidence>
<keyword evidence="1" id="KW-0812">Transmembrane</keyword>